<dbReference type="EMBL" id="JAFMPM010000006">
    <property type="protein sequence ID" value="MBO0613747.1"/>
    <property type="molecule type" value="Genomic_DNA"/>
</dbReference>
<dbReference type="SMART" id="SM00966">
    <property type="entry name" value="SpoVT_AbrB"/>
    <property type="match status" value="1"/>
</dbReference>
<keyword evidence="4" id="KW-1185">Reference proteome</keyword>
<protein>
    <recommendedName>
        <fullName evidence="1">SpoVT-AbrB domain-containing protein</fullName>
    </recommendedName>
</protein>
<dbReference type="Pfam" id="PF04014">
    <property type="entry name" value="MazE_antitoxin"/>
    <property type="match status" value="1"/>
</dbReference>
<dbReference type="Proteomes" id="UP000664466">
    <property type="component" value="Unassembled WGS sequence"/>
</dbReference>
<evidence type="ECO:0000313" key="2">
    <source>
        <dbReference type="EMBL" id="MBO0613747.1"/>
    </source>
</evidence>
<sequence length="74" mass="8308">MLQVKLTAIGNSVGIVLPKEALAKLKVGKGDNLYLVESPEGFTLTPYQQDFDEQMQIAEKVLKKYRNAFHELAK</sequence>
<dbReference type="InterPro" id="IPR013432">
    <property type="entry name" value="Doc_partner"/>
</dbReference>
<feature type="domain" description="SpoVT-AbrB" evidence="1">
    <location>
        <begin position="7"/>
        <end position="52"/>
    </location>
</feature>
<dbReference type="InterPro" id="IPR037914">
    <property type="entry name" value="SpoVT-AbrB_sf"/>
</dbReference>
<gene>
    <name evidence="3" type="ORF">J1836_000215</name>
    <name evidence="2" type="ORF">J1836_12595</name>
</gene>
<organism evidence="3">
    <name type="scientific">Thiothrix fructosivorans</name>
    <dbReference type="NCBI Taxonomy" id="111770"/>
    <lineage>
        <taxon>Bacteria</taxon>
        <taxon>Pseudomonadati</taxon>
        <taxon>Pseudomonadota</taxon>
        <taxon>Gammaproteobacteria</taxon>
        <taxon>Thiotrichales</taxon>
        <taxon>Thiotrichaceae</taxon>
        <taxon>Thiothrix</taxon>
    </lineage>
</organism>
<accession>A0A8B0SPL3</accession>
<evidence type="ECO:0000259" key="1">
    <source>
        <dbReference type="SMART" id="SM00966"/>
    </source>
</evidence>
<reference evidence="3" key="2">
    <citation type="submission" date="2021-04" db="EMBL/GenBank/DDBJ databases">
        <title>Complete Genome and methylome analysis of Thiothrix fructosivorans ATCC 49748.</title>
        <authorList>
            <person name="Fomenkov A."/>
            <person name="Sun L."/>
            <person name="Vincze T."/>
            <person name="Grabovich M.Y."/>
            <person name="Roberts R.J."/>
        </authorList>
    </citation>
    <scope>NUCLEOTIDE SEQUENCE</scope>
    <source>
        <strain evidence="3">ATCC 49748</strain>
    </source>
</reference>
<dbReference type="AlphaFoldDB" id="A0A8B0SPL3"/>
<name>A0A8B0SPL3_9GAMM</name>
<proteinExistence type="predicted"/>
<reference evidence="2 4" key="1">
    <citation type="submission" date="2021-03" db="EMBL/GenBank/DDBJ databases">
        <title>Draft genome and methylome analysis of Thiotrix fructosivoruns ATCC 49748.</title>
        <authorList>
            <person name="Fomenkov A."/>
            <person name="Grabovich M.Y."/>
            <person name="Roberts R.J."/>
        </authorList>
    </citation>
    <scope>NUCLEOTIDE SEQUENCE [LARGE SCALE GENOMIC DNA]</scope>
    <source>
        <strain evidence="2 4">ATCC 49748</strain>
    </source>
</reference>
<dbReference type="GO" id="GO:0003677">
    <property type="term" value="F:DNA binding"/>
    <property type="evidence" value="ECO:0007669"/>
    <property type="project" value="InterPro"/>
</dbReference>
<dbReference type="RefSeq" id="WP_207251415.1">
    <property type="nucleotide sequence ID" value="NZ_JAFMPM010000006.1"/>
</dbReference>
<dbReference type="Gene3D" id="2.10.260.10">
    <property type="match status" value="1"/>
</dbReference>
<dbReference type="EMBL" id="CP072748">
    <property type="protein sequence ID" value="QTX10842.1"/>
    <property type="molecule type" value="Genomic_DNA"/>
</dbReference>
<dbReference type="InterPro" id="IPR007159">
    <property type="entry name" value="SpoVT-AbrB_dom"/>
</dbReference>
<evidence type="ECO:0000313" key="4">
    <source>
        <dbReference type="Proteomes" id="UP000664466"/>
    </source>
</evidence>
<evidence type="ECO:0000313" key="3">
    <source>
        <dbReference type="EMBL" id="QTX10842.1"/>
    </source>
</evidence>
<dbReference type="SUPFAM" id="SSF89447">
    <property type="entry name" value="AbrB/MazE/MraZ-like"/>
    <property type="match status" value="1"/>
</dbReference>
<dbReference type="NCBIfam" id="TIGR02609">
    <property type="entry name" value="doc_partner"/>
    <property type="match status" value="1"/>
</dbReference>